<keyword evidence="3" id="KW-1185">Reference proteome</keyword>
<evidence type="ECO:0000313" key="3">
    <source>
        <dbReference type="Proteomes" id="UP000238308"/>
    </source>
</evidence>
<dbReference type="PANTHER" id="PTHR11138">
    <property type="entry name" value="METHIONYL-TRNA FORMYLTRANSFERASE"/>
    <property type="match status" value="1"/>
</dbReference>
<reference evidence="2 3" key="1">
    <citation type="submission" date="2018-03" db="EMBL/GenBank/DDBJ databases">
        <title>Genomic Encyclopedia of Type Strains, Phase III (KMG-III): the genomes of soil and plant-associated and newly described type strains.</title>
        <authorList>
            <person name="Whitman W."/>
        </authorList>
    </citation>
    <scope>NUCLEOTIDE SEQUENCE [LARGE SCALE GENOMIC DNA]</scope>
    <source>
        <strain evidence="2 3">MWH-P2sevCIIIb</strain>
    </source>
</reference>
<gene>
    <name evidence="2" type="ORF">BCM14_0335</name>
</gene>
<dbReference type="AlphaFoldDB" id="A0A2T0XIW7"/>
<evidence type="ECO:0000313" key="2">
    <source>
        <dbReference type="EMBL" id="PRY98899.1"/>
    </source>
</evidence>
<dbReference type="InterPro" id="IPR036477">
    <property type="entry name" value="Formyl_transf_N_sf"/>
</dbReference>
<dbReference type="Pfam" id="PF00551">
    <property type="entry name" value="Formyl_trans_N"/>
    <property type="match status" value="1"/>
</dbReference>
<dbReference type="Proteomes" id="UP000238308">
    <property type="component" value="Unassembled WGS sequence"/>
</dbReference>
<dbReference type="GO" id="GO:0004479">
    <property type="term" value="F:methionyl-tRNA formyltransferase activity"/>
    <property type="evidence" value="ECO:0007669"/>
    <property type="project" value="TreeGrafter"/>
</dbReference>
<accession>A0A2T0XIW7</accession>
<dbReference type="InterPro" id="IPR002376">
    <property type="entry name" value="Formyl_transf_N"/>
</dbReference>
<protein>
    <submittedName>
        <fullName evidence="2">Formyl transferase-like protein</fullName>
    </submittedName>
</protein>
<name>A0A2T0XIW7_9BURK</name>
<dbReference type="SUPFAM" id="SSF53328">
    <property type="entry name" value="Formyltransferase"/>
    <property type="match status" value="1"/>
</dbReference>
<evidence type="ECO:0000259" key="1">
    <source>
        <dbReference type="Pfam" id="PF00551"/>
    </source>
</evidence>
<dbReference type="RefSeq" id="WP_106226253.1">
    <property type="nucleotide sequence ID" value="NZ_PVTV01000011.1"/>
</dbReference>
<dbReference type="OrthoDB" id="8772453at2"/>
<dbReference type="EMBL" id="PVTV01000011">
    <property type="protein sequence ID" value="PRY98899.1"/>
    <property type="molecule type" value="Genomic_DNA"/>
</dbReference>
<dbReference type="PANTHER" id="PTHR11138:SF5">
    <property type="entry name" value="METHIONYL-TRNA FORMYLTRANSFERASE, MITOCHONDRIAL"/>
    <property type="match status" value="1"/>
</dbReference>
<proteinExistence type="predicted"/>
<keyword evidence="2" id="KW-0808">Transferase</keyword>
<organism evidence="2 3">
    <name type="scientific">Jezberella montanilacus</name>
    <dbReference type="NCBI Taxonomy" id="323426"/>
    <lineage>
        <taxon>Bacteria</taxon>
        <taxon>Pseudomonadati</taxon>
        <taxon>Pseudomonadota</taxon>
        <taxon>Betaproteobacteria</taxon>
        <taxon>Burkholderiales</taxon>
        <taxon>Alcaligenaceae</taxon>
        <taxon>Jezberella</taxon>
    </lineage>
</organism>
<dbReference type="GO" id="GO:0005829">
    <property type="term" value="C:cytosol"/>
    <property type="evidence" value="ECO:0007669"/>
    <property type="project" value="TreeGrafter"/>
</dbReference>
<comment type="caution">
    <text evidence="2">The sequence shown here is derived from an EMBL/GenBank/DDBJ whole genome shotgun (WGS) entry which is preliminary data.</text>
</comment>
<dbReference type="Gene3D" id="3.40.50.170">
    <property type="entry name" value="Formyl transferase, N-terminal domain"/>
    <property type="match status" value="1"/>
</dbReference>
<sequence length="218" mass="24894">MKNELINKRVRVAMLGSFYRGFYMLNELLYGDIAEYVEVVGVATDDPKNTFISPDKRVWRYPHTVSEVQMVETLAHQHSIEVYKDRVNSDPFYELFEKQWQPELCLMATFGQRIGKRLIQYPEFGFYNLHPCIDDKWPSKYVGGNPFNALQADGKTYTCVAFHAVDENFDTGPLIKLSGKIAIPPDSSVVDMHKITSYAAAKLAADEVLKLIQSNKNT</sequence>
<feature type="domain" description="Formyl transferase N-terminal" evidence="1">
    <location>
        <begin position="27"/>
        <end position="195"/>
    </location>
</feature>